<dbReference type="AlphaFoldDB" id="A0AAV6KIE8"/>
<organism evidence="1 2">
    <name type="scientific">Rhododendron griersonianum</name>
    <dbReference type="NCBI Taxonomy" id="479676"/>
    <lineage>
        <taxon>Eukaryota</taxon>
        <taxon>Viridiplantae</taxon>
        <taxon>Streptophyta</taxon>
        <taxon>Embryophyta</taxon>
        <taxon>Tracheophyta</taxon>
        <taxon>Spermatophyta</taxon>
        <taxon>Magnoliopsida</taxon>
        <taxon>eudicotyledons</taxon>
        <taxon>Gunneridae</taxon>
        <taxon>Pentapetalae</taxon>
        <taxon>asterids</taxon>
        <taxon>Ericales</taxon>
        <taxon>Ericaceae</taxon>
        <taxon>Ericoideae</taxon>
        <taxon>Rhodoreae</taxon>
        <taxon>Rhododendron</taxon>
    </lineage>
</organism>
<dbReference type="EMBL" id="JACTNZ010000004">
    <property type="protein sequence ID" value="KAG5552285.1"/>
    <property type="molecule type" value="Genomic_DNA"/>
</dbReference>
<protein>
    <submittedName>
        <fullName evidence="1">Uncharacterized protein</fullName>
    </submittedName>
</protein>
<reference evidence="1" key="1">
    <citation type="submission" date="2020-08" db="EMBL/GenBank/DDBJ databases">
        <title>Plant Genome Project.</title>
        <authorList>
            <person name="Zhang R.-G."/>
        </authorList>
    </citation>
    <scope>NUCLEOTIDE SEQUENCE</scope>
    <source>
        <strain evidence="1">WSP0</strain>
        <tissue evidence="1">Leaf</tissue>
    </source>
</reference>
<gene>
    <name evidence="1" type="ORF">RHGRI_010388</name>
</gene>
<keyword evidence="2" id="KW-1185">Reference proteome</keyword>
<dbReference type="Proteomes" id="UP000823749">
    <property type="component" value="Chromosome 4"/>
</dbReference>
<name>A0AAV6KIE8_9ERIC</name>
<comment type="caution">
    <text evidence="1">The sequence shown here is derived from an EMBL/GenBank/DDBJ whole genome shotgun (WGS) entry which is preliminary data.</text>
</comment>
<sequence length="242" mass="27051">MFRVSPSSELSFEAKGILVADQCPQWVTEVETLENFCFNFEFSRGLWSLGCVGLGSGFWAHPLIQPSTSLDWFLDWVLAAPNELSYCEGYSCFVGFVASSEQNSFLWRTTLCYSNGRDDQANLSLSETFNGESGLWCGCGQCLYSLMEAVMYLNQDLPSPTKNIVLYNKMRKVVVECKSKISNKVMFTAHFGGVVVNEKGCLLVVSHAPPLRKEDIVEMNIRKVGMKLFGQQCVLPKTQKGV</sequence>
<accession>A0AAV6KIE8</accession>
<evidence type="ECO:0000313" key="2">
    <source>
        <dbReference type="Proteomes" id="UP000823749"/>
    </source>
</evidence>
<proteinExistence type="predicted"/>
<evidence type="ECO:0000313" key="1">
    <source>
        <dbReference type="EMBL" id="KAG5552285.1"/>
    </source>
</evidence>